<dbReference type="InterPro" id="IPR046450">
    <property type="entry name" value="PA_dom_sf"/>
</dbReference>
<dbReference type="Proteomes" id="UP000291189">
    <property type="component" value="Unassembled WGS sequence"/>
</dbReference>
<feature type="chain" id="PRO_5020722712" evidence="1">
    <location>
        <begin position="33"/>
        <end position="479"/>
    </location>
</feature>
<feature type="signal peptide" evidence="1">
    <location>
        <begin position="1"/>
        <end position="32"/>
    </location>
</feature>
<evidence type="ECO:0000259" key="3">
    <source>
        <dbReference type="Pfam" id="PF04389"/>
    </source>
</evidence>
<dbReference type="SUPFAM" id="SSF52025">
    <property type="entry name" value="PA domain"/>
    <property type="match status" value="1"/>
</dbReference>
<evidence type="ECO:0000313" key="4">
    <source>
        <dbReference type="EMBL" id="RYU10747.1"/>
    </source>
</evidence>
<dbReference type="GO" id="GO:0008235">
    <property type="term" value="F:metalloexopeptidase activity"/>
    <property type="evidence" value="ECO:0007669"/>
    <property type="project" value="InterPro"/>
</dbReference>
<keyword evidence="1" id="KW-0732">Signal</keyword>
<comment type="caution">
    <text evidence="4">The sequence shown here is derived from an EMBL/GenBank/DDBJ whole genome shotgun (WGS) entry which is preliminary data.</text>
</comment>
<dbReference type="InterPro" id="IPR045175">
    <property type="entry name" value="M28_fam"/>
</dbReference>
<accession>A0A4Q5IX62</accession>
<dbReference type="Pfam" id="PF02225">
    <property type="entry name" value="PA"/>
    <property type="match status" value="1"/>
</dbReference>
<name>A0A4Q5IX62_9ACTN</name>
<feature type="domain" description="PA" evidence="2">
    <location>
        <begin position="135"/>
        <end position="221"/>
    </location>
</feature>
<protein>
    <submittedName>
        <fullName evidence="4">M20/M25/M40 family metallo-hydrolase</fullName>
    </submittedName>
</protein>
<sequence length="479" mass="50292">MKLSRTRAATFTAAITAVATAGITVGATTASAEPMDSEKIRREVSPTKVFDHLRAFQRIADQNGGTRASGTPGYEASARYVERQLRDAGYTTERQYFPFTYTEILGETVRENSPTARDFDNHVMTASPSTPEGGVTADLVRPANLGCTADDWAGVAAAGKIAIVQRGTCAFAVKSQQAKTAGAAAVIIYNNAIGELNGTLGDNPQGVAPTTGITQADGQALVAEMANGPVNLTVDLRTLVEQRETFNVIAETKRGSSDDVVMLGSHLDSVVGGAGINDNASGSSTILAVAQAINSPKYALKGKVRFAWWGAEETGLVGSTHYVAGLTQAQKDAIRTYLNFDMLGSPNFQIGVYDANNSGKANPADAKISPGSVETEKFFTDYFDGIGQPWSDAVVSGRSDYKAFADNGIAFGGVFSGGDGIKTAEQVTKFGGTAGVAYDPNYHTERDDISNVNRTSIDIMSDAVAHAALTLAQDPTLVP</sequence>
<organism evidence="4 5">
    <name type="scientific">Nocardioides iriomotensis</name>
    <dbReference type="NCBI Taxonomy" id="715784"/>
    <lineage>
        <taxon>Bacteria</taxon>
        <taxon>Bacillati</taxon>
        <taxon>Actinomycetota</taxon>
        <taxon>Actinomycetes</taxon>
        <taxon>Propionibacteriales</taxon>
        <taxon>Nocardioidaceae</taxon>
        <taxon>Nocardioides</taxon>
    </lineage>
</organism>
<dbReference type="Gene3D" id="3.40.630.10">
    <property type="entry name" value="Zn peptidases"/>
    <property type="match status" value="1"/>
</dbReference>
<proteinExistence type="predicted"/>
<evidence type="ECO:0000313" key="5">
    <source>
        <dbReference type="Proteomes" id="UP000291189"/>
    </source>
</evidence>
<dbReference type="SUPFAM" id="SSF53187">
    <property type="entry name" value="Zn-dependent exopeptidases"/>
    <property type="match status" value="1"/>
</dbReference>
<gene>
    <name evidence="4" type="ORF">ETU37_15960</name>
</gene>
<evidence type="ECO:0000259" key="2">
    <source>
        <dbReference type="Pfam" id="PF02225"/>
    </source>
</evidence>
<dbReference type="EMBL" id="SDPU01000028">
    <property type="protein sequence ID" value="RYU10747.1"/>
    <property type="molecule type" value="Genomic_DNA"/>
</dbReference>
<dbReference type="OrthoDB" id="345880at2"/>
<evidence type="ECO:0000256" key="1">
    <source>
        <dbReference type="SAM" id="SignalP"/>
    </source>
</evidence>
<dbReference type="AlphaFoldDB" id="A0A4Q5IX62"/>
<reference evidence="4 5" key="1">
    <citation type="submission" date="2019-01" db="EMBL/GenBank/DDBJ databases">
        <title>Nocardioides guangzhouensis sp. nov., an actinobacterium isolated from soil.</title>
        <authorList>
            <person name="Fu Y."/>
            <person name="Cai Y."/>
            <person name="Lin Z."/>
            <person name="Chen P."/>
        </authorList>
    </citation>
    <scope>NUCLEOTIDE SEQUENCE [LARGE SCALE GENOMIC DNA]</scope>
    <source>
        <strain evidence="4 5">NBRC 105384</strain>
    </source>
</reference>
<feature type="domain" description="Peptidase M28" evidence="3">
    <location>
        <begin position="247"/>
        <end position="467"/>
    </location>
</feature>
<dbReference type="RefSeq" id="WP_129988338.1">
    <property type="nucleotide sequence ID" value="NZ_SDPU01000028.1"/>
</dbReference>
<keyword evidence="5" id="KW-1185">Reference proteome</keyword>
<dbReference type="Gene3D" id="3.50.30.30">
    <property type="match status" value="1"/>
</dbReference>
<keyword evidence="4" id="KW-0378">Hydrolase</keyword>
<dbReference type="PANTHER" id="PTHR12147:SF26">
    <property type="entry name" value="PEPTIDASE M28 DOMAIN-CONTAINING PROTEIN"/>
    <property type="match status" value="1"/>
</dbReference>
<dbReference type="GO" id="GO:0006508">
    <property type="term" value="P:proteolysis"/>
    <property type="evidence" value="ECO:0007669"/>
    <property type="project" value="InterPro"/>
</dbReference>
<dbReference type="InterPro" id="IPR007484">
    <property type="entry name" value="Peptidase_M28"/>
</dbReference>
<dbReference type="InterPro" id="IPR003137">
    <property type="entry name" value="PA_domain"/>
</dbReference>
<dbReference type="Pfam" id="PF04389">
    <property type="entry name" value="Peptidase_M28"/>
    <property type="match status" value="1"/>
</dbReference>
<dbReference type="PANTHER" id="PTHR12147">
    <property type="entry name" value="METALLOPEPTIDASE M28 FAMILY MEMBER"/>
    <property type="match status" value="1"/>
</dbReference>